<organism evidence="1 2">
    <name type="scientific">Fragilariopsis cylindrus CCMP1102</name>
    <dbReference type="NCBI Taxonomy" id="635003"/>
    <lineage>
        <taxon>Eukaryota</taxon>
        <taxon>Sar</taxon>
        <taxon>Stramenopiles</taxon>
        <taxon>Ochrophyta</taxon>
        <taxon>Bacillariophyta</taxon>
        <taxon>Bacillariophyceae</taxon>
        <taxon>Bacillariophycidae</taxon>
        <taxon>Bacillariales</taxon>
        <taxon>Bacillariaceae</taxon>
        <taxon>Fragilariopsis</taxon>
    </lineage>
</organism>
<reference evidence="1 2" key="1">
    <citation type="submission" date="2016-09" db="EMBL/GenBank/DDBJ databases">
        <title>Extensive genetic diversity and differential bi-allelic expression allows diatom success in the polar Southern Ocean.</title>
        <authorList>
            <consortium name="DOE Joint Genome Institute"/>
            <person name="Mock T."/>
            <person name="Otillar R.P."/>
            <person name="Strauss J."/>
            <person name="Dupont C."/>
            <person name="Frickenhaus S."/>
            <person name="Maumus F."/>
            <person name="Mcmullan M."/>
            <person name="Sanges R."/>
            <person name="Schmutz J."/>
            <person name="Toseland A."/>
            <person name="Valas R."/>
            <person name="Veluchamy A."/>
            <person name="Ward B.J."/>
            <person name="Allen A."/>
            <person name="Barry K."/>
            <person name="Falciatore A."/>
            <person name="Ferrante M."/>
            <person name="Fortunato A.E."/>
            <person name="Gloeckner G."/>
            <person name="Gruber A."/>
            <person name="Hipkin R."/>
            <person name="Janech M."/>
            <person name="Kroth P."/>
            <person name="Leese F."/>
            <person name="Lindquist E."/>
            <person name="Lyon B.R."/>
            <person name="Martin J."/>
            <person name="Mayer C."/>
            <person name="Parker M."/>
            <person name="Quesneville H."/>
            <person name="Raymond J."/>
            <person name="Uhlig C."/>
            <person name="Valentin K.U."/>
            <person name="Worden A.Z."/>
            <person name="Armbrust E.V."/>
            <person name="Bowler C."/>
            <person name="Green B."/>
            <person name="Moulton V."/>
            <person name="Van Oosterhout C."/>
            <person name="Grigoriev I."/>
        </authorList>
    </citation>
    <scope>NUCLEOTIDE SEQUENCE [LARGE SCALE GENOMIC DNA]</scope>
    <source>
        <strain evidence="1 2">CCMP1102</strain>
    </source>
</reference>
<feature type="non-terminal residue" evidence="1">
    <location>
        <position position="50"/>
    </location>
</feature>
<evidence type="ECO:0000313" key="2">
    <source>
        <dbReference type="Proteomes" id="UP000095751"/>
    </source>
</evidence>
<dbReference type="KEGG" id="fcy:FRACYDRAFT_270714"/>
<dbReference type="InParanoid" id="A0A1E7F1R3"/>
<dbReference type="Proteomes" id="UP000095751">
    <property type="component" value="Unassembled WGS sequence"/>
</dbReference>
<gene>
    <name evidence="1" type="ORF">FRACYDRAFT_270714</name>
</gene>
<protein>
    <submittedName>
        <fullName evidence="1">Uncharacterized protein</fullName>
    </submittedName>
</protein>
<name>A0A1E7F1R3_9STRA</name>
<sequence length="50" mass="5832">MNILTSTIEKNGVESTPEFFMNELFIQTNRDILEAFKNDDGLLYKFNEAE</sequence>
<dbReference type="AlphaFoldDB" id="A0A1E7F1R3"/>
<dbReference type="EMBL" id="KV784366">
    <property type="protein sequence ID" value="OEU12005.1"/>
    <property type="molecule type" value="Genomic_DNA"/>
</dbReference>
<proteinExistence type="predicted"/>
<accession>A0A1E7F1R3</accession>
<evidence type="ECO:0000313" key="1">
    <source>
        <dbReference type="EMBL" id="OEU12005.1"/>
    </source>
</evidence>
<keyword evidence="2" id="KW-1185">Reference proteome</keyword>